<dbReference type="Proteomes" id="UP000593571">
    <property type="component" value="Unassembled WGS sequence"/>
</dbReference>
<evidence type="ECO:0000256" key="1">
    <source>
        <dbReference type="SAM" id="MobiDB-lite"/>
    </source>
</evidence>
<name>A0A7J8KEU4_ROUAE</name>
<accession>A0A7J8KEU4</accession>
<organism evidence="2 3">
    <name type="scientific">Rousettus aegyptiacus</name>
    <name type="common">Egyptian fruit bat</name>
    <name type="synonym">Pteropus aegyptiacus</name>
    <dbReference type="NCBI Taxonomy" id="9407"/>
    <lineage>
        <taxon>Eukaryota</taxon>
        <taxon>Metazoa</taxon>
        <taxon>Chordata</taxon>
        <taxon>Craniata</taxon>
        <taxon>Vertebrata</taxon>
        <taxon>Euteleostomi</taxon>
        <taxon>Mammalia</taxon>
        <taxon>Eutheria</taxon>
        <taxon>Laurasiatheria</taxon>
        <taxon>Chiroptera</taxon>
        <taxon>Yinpterochiroptera</taxon>
        <taxon>Pteropodoidea</taxon>
        <taxon>Pteropodidae</taxon>
        <taxon>Rousettinae</taxon>
        <taxon>Rousettus</taxon>
    </lineage>
</organism>
<sequence>MHPSGLRSSYPGLQSGREGGRAGPVGSIFQRNHQEHHQALSPLPRASGEKRKRCWGVPESNVSRRVLHRTLVSGDAPWGTGAVTLPDKLAMGPYRAPLLENNRKASSREALAECSFVVLCKYQVLRFAPKSRRELRSPRSQCTSAD</sequence>
<comment type="caution">
    <text evidence="2">The sequence shown here is derived from an EMBL/GenBank/DDBJ whole genome shotgun (WGS) entry which is preliminary data.</text>
</comment>
<protein>
    <submittedName>
        <fullName evidence="2">Parkin RBR E3 ubiquitin protein ligase</fullName>
    </submittedName>
</protein>
<keyword evidence="3" id="KW-1185">Reference proteome</keyword>
<evidence type="ECO:0000313" key="3">
    <source>
        <dbReference type="Proteomes" id="UP000593571"/>
    </source>
</evidence>
<gene>
    <name evidence="2" type="ORF">HJG63_015897</name>
</gene>
<feature type="region of interest" description="Disordered" evidence="1">
    <location>
        <begin position="1"/>
        <end position="27"/>
    </location>
</feature>
<evidence type="ECO:0000313" key="2">
    <source>
        <dbReference type="EMBL" id="KAF6507413.1"/>
    </source>
</evidence>
<reference evidence="2 3" key="1">
    <citation type="journal article" date="2020" name="Nature">
        <title>Six reference-quality genomes reveal evolution of bat adaptations.</title>
        <authorList>
            <person name="Jebb D."/>
            <person name="Huang Z."/>
            <person name="Pippel M."/>
            <person name="Hughes G.M."/>
            <person name="Lavrichenko K."/>
            <person name="Devanna P."/>
            <person name="Winkler S."/>
            <person name="Jermiin L.S."/>
            <person name="Skirmuntt E.C."/>
            <person name="Katzourakis A."/>
            <person name="Burkitt-Gray L."/>
            <person name="Ray D.A."/>
            <person name="Sullivan K.A.M."/>
            <person name="Roscito J.G."/>
            <person name="Kirilenko B.M."/>
            <person name="Davalos L.M."/>
            <person name="Corthals A.P."/>
            <person name="Power M.L."/>
            <person name="Jones G."/>
            <person name="Ransome R.D."/>
            <person name="Dechmann D.K.N."/>
            <person name="Locatelli A.G."/>
            <person name="Puechmaille S.J."/>
            <person name="Fedrigo O."/>
            <person name="Jarvis E.D."/>
            <person name="Hiller M."/>
            <person name="Vernes S.C."/>
            <person name="Myers E.W."/>
            <person name="Teeling E.C."/>
        </authorList>
    </citation>
    <scope>NUCLEOTIDE SEQUENCE [LARGE SCALE GENOMIC DNA]</scope>
    <source>
        <strain evidence="2">MRouAeg1</strain>
        <tissue evidence="2">Muscle</tissue>
    </source>
</reference>
<proteinExistence type="predicted"/>
<dbReference type="AlphaFoldDB" id="A0A7J8KEU4"/>
<dbReference type="EMBL" id="JACASE010000001">
    <property type="protein sequence ID" value="KAF6507413.1"/>
    <property type="molecule type" value="Genomic_DNA"/>
</dbReference>